<dbReference type="PANTHER" id="PTHR43507">
    <property type="entry name" value="NADH-UBIQUINONE OXIDOREDUCTASE CHAIN 4"/>
    <property type="match status" value="1"/>
</dbReference>
<feature type="transmembrane region" description="Helical" evidence="16">
    <location>
        <begin position="434"/>
        <end position="450"/>
    </location>
</feature>
<keyword evidence="5 16" id="KW-0813">Transport</keyword>
<reference evidence="19" key="2">
    <citation type="submission" date="2016-01" db="EMBL/GenBank/DDBJ databases">
        <authorList>
            <person name="Poulsen JY."/>
        </authorList>
    </citation>
    <scope>NUCLEOTIDE SEQUENCE</scope>
</reference>
<evidence type="ECO:0000256" key="6">
    <source>
        <dbReference type="ARBA" id="ARBA00022660"/>
    </source>
</evidence>
<sequence>MLKILIPTLMLFPTIWLTPAKWLWTTSTAHSLTIALISLTWFKWTSETGWTSSNSYLATDPLSTPLLILSCWLLPLMIIASQNHMALEPKNRQRTYISLLASLQMLLIMAFGATEIILFYIMFEATLVPTLIIITRWGNQTERLNAGTYFLFYTLAGSLPLLVALLLLQNHTGTLSLLTLPYTQPLHLSSYGDKLWWAGCLLAFLVKMPLYGVHLWLPKAHVEAPIAGSMVLAAVLLKLGGYGMMRMMVMLDPLTKELAYPFIVLALWGVIMTGSICLRQTDLKSLIAYSSVSHMGLVASGILIQTPWGFTGAIILMIAHGLASSALFCLANTAYERTHSRTMLLTRGLQMIFPLTTTWWLTANLANLALPPLPNLMAELMILTSMFNWSLWTLALTGTGTLITASYSLYLFLTTQRGPLPSHLMTLEPPHTREHLLLLLHLLPVALLIFKPELIWGWCS</sequence>
<dbReference type="GO" id="GO:0008137">
    <property type="term" value="F:NADH dehydrogenase (ubiquinone) activity"/>
    <property type="evidence" value="ECO:0007669"/>
    <property type="project" value="UniProtKB-UniRule"/>
</dbReference>
<evidence type="ECO:0000256" key="2">
    <source>
        <dbReference type="ARBA" id="ARBA00009025"/>
    </source>
</evidence>
<feature type="transmembrane region" description="Helical" evidence="16">
    <location>
        <begin position="352"/>
        <end position="370"/>
    </location>
</feature>
<feature type="transmembrane region" description="Helical" evidence="16">
    <location>
        <begin position="310"/>
        <end position="331"/>
    </location>
</feature>
<feature type="transmembrane region" description="Helical" evidence="16">
    <location>
        <begin position="149"/>
        <end position="168"/>
    </location>
</feature>
<reference evidence="19" key="1">
    <citation type="journal article" date="2016" name="PLoS ONE">
        <title>Preservation Obscures Pelagic Deep-Sea Fish Diversity: Doubling the Number of Sole-Bearing Opisthoproctids and Resurrection of the Genus Monacoa (Opisthoproctidae, Argentiniformes).</title>
        <authorList>
            <person name="Poulsen J.Y."/>
            <person name="Sado T."/>
            <person name="Hahn C."/>
            <person name="Byrkjedal I."/>
            <person name="Moku M."/>
            <person name="Miya M."/>
        </authorList>
    </citation>
    <scope>NUCLEOTIDE SEQUENCE</scope>
</reference>
<evidence type="ECO:0000256" key="8">
    <source>
        <dbReference type="ARBA" id="ARBA00022967"/>
    </source>
</evidence>
<dbReference type="InterPro" id="IPR000260">
    <property type="entry name" value="NADH4_N"/>
</dbReference>
<keyword evidence="14 16" id="KW-0472">Membrane</keyword>
<feature type="transmembrane region" description="Helical" evidence="16">
    <location>
        <begin position="21"/>
        <end position="42"/>
    </location>
</feature>
<feature type="transmembrane region" description="Helical" evidence="16">
    <location>
        <begin position="258"/>
        <end position="279"/>
    </location>
</feature>
<feature type="transmembrane region" description="Helical" evidence="16">
    <location>
        <begin position="224"/>
        <end position="243"/>
    </location>
</feature>
<evidence type="ECO:0000256" key="9">
    <source>
        <dbReference type="ARBA" id="ARBA00022982"/>
    </source>
</evidence>
<feature type="transmembrane region" description="Helical" evidence="16">
    <location>
        <begin position="390"/>
        <end position="413"/>
    </location>
</feature>
<dbReference type="PANTHER" id="PTHR43507:SF20">
    <property type="entry name" value="NADH-UBIQUINONE OXIDOREDUCTASE CHAIN 4"/>
    <property type="match status" value="1"/>
</dbReference>
<feature type="transmembrane region" description="Helical" evidence="16">
    <location>
        <begin position="286"/>
        <end position="304"/>
    </location>
</feature>
<dbReference type="GO" id="GO:0003954">
    <property type="term" value="F:NADH dehydrogenase activity"/>
    <property type="evidence" value="ECO:0007669"/>
    <property type="project" value="TreeGrafter"/>
</dbReference>
<evidence type="ECO:0000256" key="1">
    <source>
        <dbReference type="ARBA" id="ARBA00004225"/>
    </source>
</evidence>
<dbReference type="AlphaFoldDB" id="A0A1B4ZC65"/>
<feature type="transmembrane region" description="Helical" evidence="16">
    <location>
        <begin position="195"/>
        <end position="217"/>
    </location>
</feature>
<gene>
    <name evidence="19" type="primary">ND4</name>
</gene>
<evidence type="ECO:0000256" key="5">
    <source>
        <dbReference type="ARBA" id="ARBA00022448"/>
    </source>
</evidence>
<dbReference type="Pfam" id="PF00361">
    <property type="entry name" value="Proton_antipo_M"/>
    <property type="match status" value="1"/>
</dbReference>
<dbReference type="InterPro" id="IPR001750">
    <property type="entry name" value="ND/Mrp_TM"/>
</dbReference>
<dbReference type="GO" id="GO:0015990">
    <property type="term" value="P:electron transport coupled proton transport"/>
    <property type="evidence" value="ECO:0007669"/>
    <property type="project" value="TreeGrafter"/>
</dbReference>
<evidence type="ECO:0000256" key="11">
    <source>
        <dbReference type="ARBA" id="ARBA00023027"/>
    </source>
</evidence>
<feature type="transmembrane region" description="Helical" evidence="16">
    <location>
        <begin position="117"/>
        <end position="137"/>
    </location>
</feature>
<dbReference type="EC" id="7.1.1.2" evidence="3 16"/>
<evidence type="ECO:0000259" key="18">
    <source>
        <dbReference type="Pfam" id="PF01059"/>
    </source>
</evidence>
<feature type="transmembrane region" description="Helical" evidence="16">
    <location>
        <begin position="93"/>
        <end position="111"/>
    </location>
</feature>
<proteinExistence type="inferred from homology"/>
<feature type="domain" description="NADH:quinone oxidoreductase/Mrp antiporter transmembrane" evidence="17">
    <location>
        <begin position="113"/>
        <end position="404"/>
    </location>
</feature>
<protein>
    <recommendedName>
        <fullName evidence="4 16">NADH-ubiquinone oxidoreductase chain 4</fullName>
        <ecNumber evidence="3 16">7.1.1.2</ecNumber>
    </recommendedName>
</protein>
<keyword evidence="8" id="KW-1278">Translocase</keyword>
<evidence type="ECO:0000256" key="14">
    <source>
        <dbReference type="ARBA" id="ARBA00023136"/>
    </source>
</evidence>
<keyword evidence="12 16" id="KW-0830">Ubiquinone</keyword>
<dbReference type="EMBL" id="AP017327">
    <property type="protein sequence ID" value="BAV57035.1"/>
    <property type="molecule type" value="Genomic_DNA"/>
</dbReference>
<evidence type="ECO:0000313" key="19">
    <source>
        <dbReference type="EMBL" id="BAV57035.1"/>
    </source>
</evidence>
<comment type="function">
    <text evidence="16">Core subunit of the mitochondrial membrane respiratory chain NADH dehydrogenase (Complex I) which catalyzes electron transfer from NADH through the respiratory chain, using ubiquinone as an electron acceptor. Essential for the catalytic activity and assembly of complex I.</text>
</comment>
<evidence type="ECO:0000256" key="15">
    <source>
        <dbReference type="ARBA" id="ARBA00049551"/>
    </source>
</evidence>
<comment type="subcellular location">
    <subcellularLocation>
        <location evidence="1 16">Mitochondrion membrane</location>
        <topology evidence="1 16">Multi-pass membrane protein</topology>
    </subcellularLocation>
</comment>
<name>A0A1B4ZC65_MACMS</name>
<dbReference type="GO" id="GO:0048039">
    <property type="term" value="F:ubiquinone binding"/>
    <property type="evidence" value="ECO:0007669"/>
    <property type="project" value="TreeGrafter"/>
</dbReference>
<evidence type="ECO:0000256" key="12">
    <source>
        <dbReference type="ARBA" id="ARBA00023075"/>
    </source>
</evidence>
<keyword evidence="11 16" id="KW-0520">NAD</keyword>
<evidence type="ECO:0000256" key="10">
    <source>
        <dbReference type="ARBA" id="ARBA00022989"/>
    </source>
</evidence>
<keyword evidence="6 16" id="KW-0679">Respiratory chain</keyword>
<organism evidence="19">
    <name type="scientific">Macropinna microstoma</name>
    <name type="common">Barreleye</name>
    <dbReference type="NCBI Taxonomy" id="557410"/>
    <lineage>
        <taxon>Eukaryota</taxon>
        <taxon>Metazoa</taxon>
        <taxon>Chordata</taxon>
        <taxon>Craniata</taxon>
        <taxon>Vertebrata</taxon>
        <taxon>Euteleostomi</taxon>
        <taxon>Actinopterygii</taxon>
        <taxon>Neopterygii</taxon>
        <taxon>Teleostei</taxon>
        <taxon>Protacanthopterygii</taxon>
        <taxon>Opisthoproctidae</taxon>
        <taxon>Macropinna</taxon>
    </lineage>
</organism>
<dbReference type="GO" id="GO:0042773">
    <property type="term" value="P:ATP synthesis coupled electron transport"/>
    <property type="evidence" value="ECO:0007669"/>
    <property type="project" value="InterPro"/>
</dbReference>
<keyword evidence="13 16" id="KW-0496">Mitochondrion</keyword>
<evidence type="ECO:0000256" key="3">
    <source>
        <dbReference type="ARBA" id="ARBA00012944"/>
    </source>
</evidence>
<keyword evidence="10 16" id="KW-1133">Transmembrane helix</keyword>
<dbReference type="Pfam" id="PF01059">
    <property type="entry name" value="Oxidored_q5_N"/>
    <property type="match status" value="1"/>
</dbReference>
<accession>A0A1B4ZC65</accession>
<evidence type="ECO:0000256" key="4">
    <source>
        <dbReference type="ARBA" id="ARBA00021006"/>
    </source>
</evidence>
<keyword evidence="7 16" id="KW-0812">Transmembrane</keyword>
<evidence type="ECO:0000256" key="16">
    <source>
        <dbReference type="RuleBase" id="RU003297"/>
    </source>
</evidence>
<dbReference type="PRINTS" id="PR01437">
    <property type="entry name" value="NUOXDRDTASE4"/>
</dbReference>
<feature type="domain" description="NADH:ubiquinone oxidoreductase chain 4 N-terminal" evidence="18">
    <location>
        <begin position="1"/>
        <end position="110"/>
    </location>
</feature>
<evidence type="ECO:0000256" key="13">
    <source>
        <dbReference type="ARBA" id="ARBA00023128"/>
    </source>
</evidence>
<geneLocation type="mitochondrion" evidence="19"/>
<feature type="transmembrane region" description="Helical" evidence="16">
    <location>
        <begin position="62"/>
        <end position="81"/>
    </location>
</feature>
<dbReference type="InterPro" id="IPR003918">
    <property type="entry name" value="NADH_UbQ_OxRdtase"/>
</dbReference>
<dbReference type="InterPro" id="IPR010227">
    <property type="entry name" value="NADH_Q_OxRdtase_chainM/4"/>
</dbReference>
<dbReference type="GO" id="GO:0031966">
    <property type="term" value="C:mitochondrial membrane"/>
    <property type="evidence" value="ECO:0007669"/>
    <property type="project" value="UniProtKB-SubCell"/>
</dbReference>
<keyword evidence="9 16" id="KW-0249">Electron transport</keyword>
<evidence type="ECO:0000256" key="7">
    <source>
        <dbReference type="ARBA" id="ARBA00022692"/>
    </source>
</evidence>
<comment type="catalytic activity">
    <reaction evidence="15 16">
        <text>a ubiquinone + NADH + 5 H(+)(in) = a ubiquinol + NAD(+) + 4 H(+)(out)</text>
        <dbReference type="Rhea" id="RHEA:29091"/>
        <dbReference type="Rhea" id="RHEA-COMP:9565"/>
        <dbReference type="Rhea" id="RHEA-COMP:9566"/>
        <dbReference type="ChEBI" id="CHEBI:15378"/>
        <dbReference type="ChEBI" id="CHEBI:16389"/>
        <dbReference type="ChEBI" id="CHEBI:17976"/>
        <dbReference type="ChEBI" id="CHEBI:57540"/>
        <dbReference type="ChEBI" id="CHEBI:57945"/>
        <dbReference type="EC" id="7.1.1.2"/>
    </reaction>
</comment>
<dbReference type="NCBIfam" id="TIGR01972">
    <property type="entry name" value="NDH_I_M"/>
    <property type="match status" value="1"/>
</dbReference>
<comment type="similarity">
    <text evidence="2 16">Belongs to the complex I subunit 4 family.</text>
</comment>
<evidence type="ECO:0000259" key="17">
    <source>
        <dbReference type="Pfam" id="PF00361"/>
    </source>
</evidence>